<sequence>MSILIRWLFILLATSLSYSATASSHYSELENLFKQWRTFESPPLYQGAPDYREQTFKQRRAKFNSLNQTLLAMQISDWSIAQQIDWYLVLAEMNGYDFNQYVLKPWQRDPAFYKSVWTYQSDVPAHEGPAHHGLTELWTYTFPLTDEEQHRLNQDLSVIPPLLTQARQNLTGNAKELWVAGIRDIKAQSTALRDISESIEQTKNASLINTLAAAIEATNGFTQWLTQQASTKTGPSGIGMQQYTWYQQHVHLLPMSWQDEVRLLSRELDRAWSSLKLEEHRNRALPKLVSVKDDNEYQALARRSADYFLKFLDEQNIVTVADYFKPALDRHIGEYVPEATRHFFYIGSHLDPTPLFSHFYHWFELARMESAPNKSLIRRGPLLYNIFDTRNEGTATAVEEIFMHAGLYDHNPRAREIVWIMLAQRAARGLGSLYAHANQMTMEGAGQIHMDWTPRGWMKTEPELLIFEQHFYLRQPGYGTSYVTGKSMLDSALAQIAKSYEEQGIEFELKRFFDQLNGIGNIPILLGTWQMTGEKPKLLEQVEQQARTGNKILLEQFQ</sequence>
<comment type="caution">
    <text evidence="2">The sequence shown here is derived from an EMBL/GenBank/DDBJ whole genome shotgun (WGS) entry which is preliminary data.</text>
</comment>
<proteinExistence type="predicted"/>
<name>A0ABN1LC19_9ALTE</name>
<evidence type="ECO:0000256" key="1">
    <source>
        <dbReference type="SAM" id="SignalP"/>
    </source>
</evidence>
<reference evidence="2 3" key="1">
    <citation type="journal article" date="2019" name="Int. J. Syst. Evol. Microbiol.">
        <title>The Global Catalogue of Microorganisms (GCM) 10K type strain sequencing project: providing services to taxonomists for standard genome sequencing and annotation.</title>
        <authorList>
            <consortium name="The Broad Institute Genomics Platform"/>
            <consortium name="The Broad Institute Genome Sequencing Center for Infectious Disease"/>
            <person name="Wu L."/>
            <person name="Ma J."/>
        </authorList>
    </citation>
    <scope>NUCLEOTIDE SEQUENCE [LARGE SCALE GENOMIC DNA]</scope>
    <source>
        <strain evidence="2 3">JCM 15896</strain>
    </source>
</reference>
<feature type="chain" id="PRO_5046849926" description="DUF885 domain-containing protein" evidence="1">
    <location>
        <begin position="23"/>
        <end position="558"/>
    </location>
</feature>
<evidence type="ECO:0008006" key="4">
    <source>
        <dbReference type="Google" id="ProtNLM"/>
    </source>
</evidence>
<evidence type="ECO:0000313" key="3">
    <source>
        <dbReference type="Proteomes" id="UP001500359"/>
    </source>
</evidence>
<dbReference type="EMBL" id="BAAAFD010000001">
    <property type="protein sequence ID" value="GAA0852246.1"/>
    <property type="molecule type" value="Genomic_DNA"/>
</dbReference>
<feature type="signal peptide" evidence="1">
    <location>
        <begin position="1"/>
        <end position="22"/>
    </location>
</feature>
<dbReference type="RefSeq" id="WP_343855675.1">
    <property type="nucleotide sequence ID" value="NZ_BAAAFD010000001.1"/>
</dbReference>
<keyword evidence="3" id="KW-1185">Reference proteome</keyword>
<evidence type="ECO:0000313" key="2">
    <source>
        <dbReference type="EMBL" id="GAA0852246.1"/>
    </source>
</evidence>
<dbReference type="Proteomes" id="UP001500359">
    <property type="component" value="Unassembled WGS sequence"/>
</dbReference>
<accession>A0ABN1LC19</accession>
<protein>
    <recommendedName>
        <fullName evidence="4">DUF885 domain-containing protein</fullName>
    </recommendedName>
</protein>
<organism evidence="2 3">
    <name type="scientific">Aliiglaciecola litoralis</name>
    <dbReference type="NCBI Taxonomy" id="582857"/>
    <lineage>
        <taxon>Bacteria</taxon>
        <taxon>Pseudomonadati</taxon>
        <taxon>Pseudomonadota</taxon>
        <taxon>Gammaproteobacteria</taxon>
        <taxon>Alteromonadales</taxon>
        <taxon>Alteromonadaceae</taxon>
        <taxon>Aliiglaciecola</taxon>
    </lineage>
</organism>
<gene>
    <name evidence="2" type="ORF">GCM10009114_01660</name>
</gene>
<keyword evidence="1" id="KW-0732">Signal</keyword>